<dbReference type="PANTHER" id="PTHR37849:SF1">
    <property type="entry name" value="YALI0E11605P"/>
    <property type="match status" value="1"/>
</dbReference>
<dbReference type="PANTHER" id="PTHR37849">
    <property type="entry name" value="YALI0E11605P"/>
    <property type="match status" value="1"/>
</dbReference>
<keyword evidence="1" id="KW-1133">Transmembrane helix</keyword>
<keyword evidence="1" id="KW-0812">Transmembrane</keyword>
<dbReference type="AlphaFoldDB" id="A0A6H0Y222"/>
<keyword evidence="3" id="KW-1185">Reference proteome</keyword>
<evidence type="ECO:0000256" key="1">
    <source>
        <dbReference type="SAM" id="Phobius"/>
    </source>
</evidence>
<reference evidence="2 3" key="1">
    <citation type="journal article" date="2016" name="Sci. Rep.">
        <title>Peltaster fructicola genome reveals evolution from an invasive phytopathogen to an ectophytic parasite.</title>
        <authorList>
            <person name="Xu C."/>
            <person name="Chen H."/>
            <person name="Gleason M.L."/>
            <person name="Xu J.R."/>
            <person name="Liu H."/>
            <person name="Zhang R."/>
            <person name="Sun G."/>
        </authorList>
    </citation>
    <scope>NUCLEOTIDE SEQUENCE [LARGE SCALE GENOMIC DNA]</scope>
    <source>
        <strain evidence="2 3">LNHT1506</strain>
    </source>
</reference>
<proteinExistence type="predicted"/>
<evidence type="ECO:0000313" key="2">
    <source>
        <dbReference type="EMBL" id="QIX00986.1"/>
    </source>
</evidence>
<organism evidence="2 3">
    <name type="scientific">Peltaster fructicola</name>
    <dbReference type="NCBI Taxonomy" id="286661"/>
    <lineage>
        <taxon>Eukaryota</taxon>
        <taxon>Fungi</taxon>
        <taxon>Dikarya</taxon>
        <taxon>Ascomycota</taxon>
        <taxon>Pezizomycotina</taxon>
        <taxon>Dothideomycetes</taxon>
        <taxon>Dothideomycetes incertae sedis</taxon>
        <taxon>Peltaster</taxon>
    </lineage>
</organism>
<keyword evidence="1" id="KW-0472">Membrane</keyword>
<feature type="transmembrane region" description="Helical" evidence="1">
    <location>
        <begin position="44"/>
        <end position="62"/>
    </location>
</feature>
<dbReference type="Proteomes" id="UP000503462">
    <property type="component" value="Chromosome 4"/>
</dbReference>
<accession>A0A6H0Y222</accession>
<gene>
    <name evidence="2" type="ORF">AMS68_006503</name>
</gene>
<name>A0A6H0Y222_9PEZI</name>
<evidence type="ECO:0000313" key="3">
    <source>
        <dbReference type="Proteomes" id="UP000503462"/>
    </source>
</evidence>
<dbReference type="OrthoDB" id="5331396at2759"/>
<sequence length="104" mass="11586">MLATARTLATRSFVRQARSFQTSQPRYQTIAPVRRPVGAFRGTIFGFLLGSVAAGYGMYYYIVDDYKVSNNLLTEDIYALQSAVQRLDDHVRSLEDGLKGTGKS</sequence>
<dbReference type="EMBL" id="CP051142">
    <property type="protein sequence ID" value="QIX00986.1"/>
    <property type="molecule type" value="Genomic_DNA"/>
</dbReference>
<protein>
    <submittedName>
        <fullName evidence="2">Uncharacterized protein</fullName>
    </submittedName>
</protein>